<dbReference type="SUPFAM" id="SSF55874">
    <property type="entry name" value="ATPase domain of HSP90 chaperone/DNA topoisomerase II/histidine kinase"/>
    <property type="match status" value="1"/>
</dbReference>
<organism evidence="16 17">
    <name type="scientific">Paenibacillus wenxiniae</name>
    <dbReference type="NCBI Taxonomy" id="1636843"/>
    <lineage>
        <taxon>Bacteria</taxon>
        <taxon>Bacillati</taxon>
        <taxon>Bacillota</taxon>
        <taxon>Bacilli</taxon>
        <taxon>Bacillales</taxon>
        <taxon>Paenibacillaceae</taxon>
        <taxon>Paenibacillus</taxon>
    </lineage>
</organism>
<dbReference type="Gene3D" id="1.10.287.130">
    <property type="match status" value="1"/>
</dbReference>
<protein>
    <recommendedName>
        <fullName evidence="3">histidine kinase</fullName>
        <ecNumber evidence="3">2.7.13.3</ecNumber>
    </recommendedName>
</protein>
<dbReference type="Pfam" id="PF13426">
    <property type="entry name" value="PAS_9"/>
    <property type="match status" value="1"/>
</dbReference>
<evidence type="ECO:0000256" key="11">
    <source>
        <dbReference type="ARBA" id="ARBA00023136"/>
    </source>
</evidence>
<dbReference type="InterPro" id="IPR003661">
    <property type="entry name" value="HisK_dim/P_dom"/>
</dbReference>
<dbReference type="GO" id="GO:0005524">
    <property type="term" value="F:ATP binding"/>
    <property type="evidence" value="ECO:0007669"/>
    <property type="project" value="UniProtKB-KW"/>
</dbReference>
<dbReference type="Pfam" id="PF02518">
    <property type="entry name" value="HATPase_c"/>
    <property type="match status" value="1"/>
</dbReference>
<dbReference type="CDD" id="cd00075">
    <property type="entry name" value="HATPase"/>
    <property type="match status" value="1"/>
</dbReference>
<comment type="caution">
    <text evidence="16">The sequence shown here is derived from an EMBL/GenBank/DDBJ whole genome shotgun (WGS) entry which is preliminary data.</text>
</comment>
<dbReference type="CDD" id="cd00082">
    <property type="entry name" value="HisKA"/>
    <property type="match status" value="1"/>
</dbReference>
<evidence type="ECO:0000256" key="1">
    <source>
        <dbReference type="ARBA" id="ARBA00000085"/>
    </source>
</evidence>
<evidence type="ECO:0000256" key="4">
    <source>
        <dbReference type="ARBA" id="ARBA00022475"/>
    </source>
</evidence>
<dbReference type="InterPro" id="IPR003660">
    <property type="entry name" value="HAMP_dom"/>
</dbReference>
<dbReference type="CDD" id="cd00130">
    <property type="entry name" value="PAS"/>
    <property type="match status" value="1"/>
</dbReference>
<keyword evidence="12" id="KW-0175">Coiled coil</keyword>
<feature type="domain" description="Histidine kinase" evidence="14">
    <location>
        <begin position="707"/>
        <end position="922"/>
    </location>
</feature>
<accession>A0ABW4RIA2</accession>
<dbReference type="Pfam" id="PF00989">
    <property type="entry name" value="PAS"/>
    <property type="match status" value="1"/>
</dbReference>
<dbReference type="InterPro" id="IPR036890">
    <property type="entry name" value="HATPase_C_sf"/>
</dbReference>
<sequence>MKYKILHLFKSPWIGTLLLTILGIILNGLVLNLSFALVFVFGSAALLIILRLYGISFAWPAMLLINLPFVLYHAYTQTLVVHTFELAFIAIGLRYFRNIMLLKLDILFWITLALPIYYVMNLFVYHVEINTNLIWLLLINRLLNGIVNALIASTVVGFLLKRVPIGKQPVYIISIRSVIFKYLLVLIMASSILILFVNGSQQFHDVIRWGSTNLERSSRMYIDQMQEINQNDFKTRQLMQEYKQDFTVDSILISPKGTVIESTFTWDEAASFVNNGALYKQTLLLNRYGVQVYEQYPLQSEYLLERWEQSNFVLYASLQDGNKLIMVLPFSYYLYPMYNFYLQTMIRMLFIIVIAALLAQLISRTLARPLQLLIEASDHIPSRLGSSERVKWPQSYIVEIRQLIRNFQSMVDTLEKQFVQIKKDKELLEIRVVERTFDLAESQAQKRAILRLAVDGIISTDSKLRITEMNPAAEQLLQCELTEVTGTPLSQFIQIDEPSSGGQSSTVLVTRTDGTTFRAELMRSEILNEGQAMHTFFVHDLTEQEQAQQKYSEHERQVKQLTDRLLEEQVAVEKQKQITGNLLQNVQEGIVIGDVQGSTLFINPTMQILFKLEDNTGHPVSELLEQVQAQLEPDAYSLYDRLQRYFEGQEDWEQDMIIKSRSGLLLCVRMTPLDDLQTNVSQGFLLTFRDCTEERRMKQLQNELIAVVSHELRTPLSAIMGYIEMLSMYEDIPAAKRREFMNTIQFEGTRLSRLLDDFLDSQRIDAGRVDYMMGRIRLNELLQVVCFQWDIQQRDRLHLSTPDHEVYIVGDHNRMIQVISNLISNALKYSAAELPIDIRLLEKEDSVMIEIEDYGIGIAESDQPRIFQKFFRSGVAEARRIGGTGLGLYIAQRIIDAHRGKLSFKSERGKGSIFTIQLPAADEPGAPEAHDMIRL</sequence>
<dbReference type="PROSITE" id="PS50109">
    <property type="entry name" value="HIS_KIN"/>
    <property type="match status" value="1"/>
</dbReference>
<dbReference type="Gene3D" id="3.30.450.20">
    <property type="entry name" value="PAS domain"/>
    <property type="match status" value="2"/>
</dbReference>
<feature type="transmembrane region" description="Helical" evidence="13">
    <location>
        <begin position="79"/>
        <end position="96"/>
    </location>
</feature>
<dbReference type="SUPFAM" id="SSF55785">
    <property type="entry name" value="PYP-like sensor domain (PAS domain)"/>
    <property type="match status" value="2"/>
</dbReference>
<evidence type="ECO:0000256" key="8">
    <source>
        <dbReference type="ARBA" id="ARBA00022777"/>
    </source>
</evidence>
<feature type="transmembrane region" description="Helical" evidence="13">
    <location>
        <begin position="179"/>
        <end position="197"/>
    </location>
</feature>
<keyword evidence="11 13" id="KW-0472">Membrane</keyword>
<keyword evidence="17" id="KW-1185">Reference proteome</keyword>
<evidence type="ECO:0000256" key="5">
    <source>
        <dbReference type="ARBA" id="ARBA00022553"/>
    </source>
</evidence>
<dbReference type="SMART" id="SM00387">
    <property type="entry name" value="HATPase_c"/>
    <property type="match status" value="1"/>
</dbReference>
<feature type="coiled-coil region" evidence="12">
    <location>
        <begin position="544"/>
        <end position="571"/>
    </location>
</feature>
<dbReference type="PANTHER" id="PTHR45453">
    <property type="entry name" value="PHOSPHATE REGULON SENSOR PROTEIN PHOR"/>
    <property type="match status" value="1"/>
</dbReference>
<dbReference type="PRINTS" id="PR00344">
    <property type="entry name" value="BCTRLSENSOR"/>
</dbReference>
<dbReference type="InterPro" id="IPR013767">
    <property type="entry name" value="PAS_fold"/>
</dbReference>
<evidence type="ECO:0000256" key="12">
    <source>
        <dbReference type="SAM" id="Coils"/>
    </source>
</evidence>
<evidence type="ECO:0000256" key="9">
    <source>
        <dbReference type="ARBA" id="ARBA00022840"/>
    </source>
</evidence>
<name>A0ABW4RIA2_9BACL</name>
<dbReference type="PANTHER" id="PTHR45453:SF1">
    <property type="entry name" value="PHOSPHATE REGULON SENSOR PROTEIN PHOR"/>
    <property type="match status" value="1"/>
</dbReference>
<dbReference type="InterPro" id="IPR003594">
    <property type="entry name" value="HATPase_dom"/>
</dbReference>
<dbReference type="Gene3D" id="6.10.340.10">
    <property type="match status" value="1"/>
</dbReference>
<evidence type="ECO:0000256" key="10">
    <source>
        <dbReference type="ARBA" id="ARBA00023012"/>
    </source>
</evidence>
<feature type="domain" description="HAMP" evidence="15">
    <location>
        <begin position="364"/>
        <end position="419"/>
    </location>
</feature>
<evidence type="ECO:0000256" key="2">
    <source>
        <dbReference type="ARBA" id="ARBA00004651"/>
    </source>
</evidence>
<feature type="coiled-coil region" evidence="12">
    <location>
        <begin position="397"/>
        <end position="431"/>
    </location>
</feature>
<evidence type="ECO:0000256" key="7">
    <source>
        <dbReference type="ARBA" id="ARBA00022741"/>
    </source>
</evidence>
<keyword evidence="7" id="KW-0547">Nucleotide-binding</keyword>
<feature type="transmembrane region" description="Helical" evidence="13">
    <location>
        <begin position="340"/>
        <end position="362"/>
    </location>
</feature>
<feature type="transmembrane region" description="Helical" evidence="13">
    <location>
        <begin position="133"/>
        <end position="159"/>
    </location>
</feature>
<dbReference type="InterPro" id="IPR036097">
    <property type="entry name" value="HisK_dim/P_sf"/>
</dbReference>
<dbReference type="SUPFAM" id="SSF47384">
    <property type="entry name" value="Homodimeric domain of signal transducing histidine kinase"/>
    <property type="match status" value="1"/>
</dbReference>
<keyword evidence="10" id="KW-0902">Two-component regulatory system</keyword>
<dbReference type="PROSITE" id="PS50885">
    <property type="entry name" value="HAMP"/>
    <property type="match status" value="1"/>
</dbReference>
<gene>
    <name evidence="16" type="ORF">ACFSC9_08045</name>
</gene>
<keyword evidence="13" id="KW-1133">Transmembrane helix</keyword>
<evidence type="ECO:0000259" key="14">
    <source>
        <dbReference type="PROSITE" id="PS50109"/>
    </source>
</evidence>
<dbReference type="EC" id="2.7.13.3" evidence="3"/>
<feature type="transmembrane region" description="Helical" evidence="13">
    <location>
        <begin position="108"/>
        <end position="127"/>
    </location>
</feature>
<dbReference type="InterPro" id="IPR035965">
    <property type="entry name" value="PAS-like_dom_sf"/>
</dbReference>
<dbReference type="EMBL" id="JBHUEH010000011">
    <property type="protein sequence ID" value="MFD1885479.1"/>
    <property type="molecule type" value="Genomic_DNA"/>
</dbReference>
<dbReference type="InterPro" id="IPR005467">
    <property type="entry name" value="His_kinase_dom"/>
</dbReference>
<keyword evidence="5" id="KW-0597">Phosphoprotein</keyword>
<keyword evidence="9 16" id="KW-0067">ATP-binding</keyword>
<comment type="catalytic activity">
    <reaction evidence="1">
        <text>ATP + protein L-histidine = ADP + protein N-phospho-L-histidine.</text>
        <dbReference type="EC" id="2.7.13.3"/>
    </reaction>
</comment>
<dbReference type="Proteomes" id="UP001597233">
    <property type="component" value="Unassembled WGS sequence"/>
</dbReference>
<evidence type="ECO:0000256" key="6">
    <source>
        <dbReference type="ARBA" id="ARBA00022679"/>
    </source>
</evidence>
<evidence type="ECO:0000313" key="16">
    <source>
        <dbReference type="EMBL" id="MFD1885479.1"/>
    </source>
</evidence>
<dbReference type="InterPro" id="IPR050351">
    <property type="entry name" value="BphY/WalK/GraS-like"/>
</dbReference>
<keyword evidence="6" id="KW-0808">Transferase</keyword>
<keyword evidence="4" id="KW-1003">Cell membrane</keyword>
<feature type="transmembrane region" description="Helical" evidence="13">
    <location>
        <begin position="37"/>
        <end position="59"/>
    </location>
</feature>
<dbReference type="RefSeq" id="WP_347325748.1">
    <property type="nucleotide sequence ID" value="NZ_JBCGUH010000007.1"/>
</dbReference>
<evidence type="ECO:0000259" key="15">
    <source>
        <dbReference type="PROSITE" id="PS50885"/>
    </source>
</evidence>
<dbReference type="SMART" id="SM00091">
    <property type="entry name" value="PAS"/>
    <property type="match status" value="2"/>
</dbReference>
<dbReference type="NCBIfam" id="TIGR00229">
    <property type="entry name" value="sensory_box"/>
    <property type="match status" value="1"/>
</dbReference>
<reference evidence="17" key="1">
    <citation type="journal article" date="2019" name="Int. J. Syst. Evol. Microbiol.">
        <title>The Global Catalogue of Microorganisms (GCM) 10K type strain sequencing project: providing services to taxonomists for standard genome sequencing and annotation.</title>
        <authorList>
            <consortium name="The Broad Institute Genomics Platform"/>
            <consortium name="The Broad Institute Genome Sequencing Center for Infectious Disease"/>
            <person name="Wu L."/>
            <person name="Ma J."/>
        </authorList>
    </citation>
    <scope>NUCLEOTIDE SEQUENCE [LARGE SCALE GENOMIC DNA]</scope>
    <source>
        <strain evidence="17">CCUG 54950</strain>
    </source>
</reference>
<comment type="subcellular location">
    <subcellularLocation>
        <location evidence="2">Cell membrane</location>
        <topology evidence="2">Multi-pass membrane protein</topology>
    </subcellularLocation>
</comment>
<dbReference type="InterPro" id="IPR000014">
    <property type="entry name" value="PAS"/>
</dbReference>
<keyword evidence="13" id="KW-0812">Transmembrane</keyword>
<keyword evidence="8" id="KW-0418">Kinase</keyword>
<evidence type="ECO:0000256" key="13">
    <source>
        <dbReference type="SAM" id="Phobius"/>
    </source>
</evidence>
<dbReference type="SMART" id="SM00388">
    <property type="entry name" value="HisKA"/>
    <property type="match status" value="1"/>
</dbReference>
<feature type="transmembrane region" description="Helical" evidence="13">
    <location>
        <begin position="12"/>
        <end position="30"/>
    </location>
</feature>
<evidence type="ECO:0000313" key="17">
    <source>
        <dbReference type="Proteomes" id="UP001597233"/>
    </source>
</evidence>
<evidence type="ECO:0000256" key="3">
    <source>
        <dbReference type="ARBA" id="ARBA00012438"/>
    </source>
</evidence>
<dbReference type="Pfam" id="PF00512">
    <property type="entry name" value="HisKA"/>
    <property type="match status" value="1"/>
</dbReference>
<dbReference type="InterPro" id="IPR004358">
    <property type="entry name" value="Sig_transdc_His_kin-like_C"/>
</dbReference>
<proteinExistence type="predicted"/>
<dbReference type="Gene3D" id="3.30.565.10">
    <property type="entry name" value="Histidine kinase-like ATPase, C-terminal domain"/>
    <property type="match status" value="1"/>
</dbReference>